<evidence type="ECO:0000256" key="2">
    <source>
        <dbReference type="ARBA" id="ARBA00022884"/>
    </source>
</evidence>
<dbReference type="InterPro" id="IPR006630">
    <property type="entry name" value="La_HTH"/>
</dbReference>
<feature type="compositionally biased region" description="Low complexity" evidence="5">
    <location>
        <begin position="219"/>
        <end position="230"/>
    </location>
</feature>
<dbReference type="FunCoup" id="A8Q311">
    <property type="interactions" value="39"/>
</dbReference>
<dbReference type="InterPro" id="IPR035979">
    <property type="entry name" value="RBD_domain_sf"/>
</dbReference>
<keyword evidence="3" id="KW-0539">Nucleus</keyword>
<dbReference type="InterPro" id="IPR045180">
    <property type="entry name" value="La_dom_prot"/>
</dbReference>
<reference evidence="8 9" key="1">
    <citation type="journal article" date="2007" name="Proc. Natl. Acad. Sci. U.S.A.">
        <title>Dandruff-associated Malassezia genomes reveal convergent and divergent virulence traits shared with plant and human fungal pathogens.</title>
        <authorList>
            <person name="Xu J."/>
            <person name="Saunders C.W."/>
            <person name="Hu P."/>
            <person name="Grant R.A."/>
            <person name="Boekhout T."/>
            <person name="Kuramae E.E."/>
            <person name="Kronstad J.W."/>
            <person name="Deangelis Y.M."/>
            <person name="Reeder N.L."/>
            <person name="Johnstone K.R."/>
            <person name="Leland M."/>
            <person name="Fieno A.M."/>
            <person name="Begley W.M."/>
            <person name="Sun Y."/>
            <person name="Lacey M.P."/>
            <person name="Chaudhary T."/>
            <person name="Keough T."/>
            <person name="Chu L."/>
            <person name="Sears R."/>
            <person name="Yuan B."/>
            <person name="Dawson T.L.Jr."/>
        </authorList>
    </citation>
    <scope>NUCLEOTIDE SEQUENCE [LARGE SCALE GENOMIC DNA]</scope>
    <source>
        <strain evidence="9">ATCC MYA-4612 / CBS 7966</strain>
    </source>
</reference>
<dbReference type="InterPro" id="IPR002344">
    <property type="entry name" value="Lupus_La"/>
</dbReference>
<dbReference type="KEGG" id="mgl:MGL_2287"/>
<organism evidence="8 9">
    <name type="scientific">Malassezia globosa (strain ATCC MYA-4612 / CBS 7966)</name>
    <name type="common">Dandruff-associated fungus</name>
    <dbReference type="NCBI Taxonomy" id="425265"/>
    <lineage>
        <taxon>Eukaryota</taxon>
        <taxon>Fungi</taxon>
        <taxon>Dikarya</taxon>
        <taxon>Basidiomycota</taxon>
        <taxon>Ustilaginomycotina</taxon>
        <taxon>Malasseziomycetes</taxon>
        <taxon>Malasseziales</taxon>
        <taxon>Malasseziaceae</taxon>
        <taxon>Malassezia</taxon>
    </lineage>
</organism>
<dbReference type="Gene3D" id="3.30.70.330">
    <property type="match status" value="1"/>
</dbReference>
<evidence type="ECO:0000259" key="6">
    <source>
        <dbReference type="PROSITE" id="PS50102"/>
    </source>
</evidence>
<dbReference type="Pfam" id="PF05383">
    <property type="entry name" value="La"/>
    <property type="match status" value="1"/>
</dbReference>
<comment type="subcellular location">
    <subcellularLocation>
        <location evidence="1">Nucleus</location>
    </subcellularLocation>
</comment>
<evidence type="ECO:0000259" key="7">
    <source>
        <dbReference type="PROSITE" id="PS50961"/>
    </source>
</evidence>
<accession>A8Q311</accession>
<keyword evidence="9" id="KW-1185">Reference proteome</keyword>
<dbReference type="PRINTS" id="PR00302">
    <property type="entry name" value="LUPUSLA"/>
</dbReference>
<dbReference type="InterPro" id="IPR000504">
    <property type="entry name" value="RRM_dom"/>
</dbReference>
<dbReference type="CDD" id="cd12291">
    <property type="entry name" value="RRM1_La"/>
    <property type="match status" value="1"/>
</dbReference>
<dbReference type="Gene3D" id="1.10.10.10">
    <property type="entry name" value="Winged helix-like DNA-binding domain superfamily/Winged helix DNA-binding domain"/>
    <property type="match status" value="1"/>
</dbReference>
<dbReference type="CDD" id="cd08029">
    <property type="entry name" value="LA_like_fungal"/>
    <property type="match status" value="1"/>
</dbReference>
<dbReference type="SMART" id="SM00715">
    <property type="entry name" value="LA"/>
    <property type="match status" value="1"/>
</dbReference>
<evidence type="ECO:0000256" key="3">
    <source>
        <dbReference type="ARBA" id="ARBA00023242"/>
    </source>
</evidence>
<dbReference type="STRING" id="425265.A8Q311"/>
<dbReference type="SUPFAM" id="SSF54928">
    <property type="entry name" value="RNA-binding domain, RBD"/>
    <property type="match status" value="1"/>
</dbReference>
<dbReference type="GO" id="GO:1990904">
    <property type="term" value="C:ribonucleoprotein complex"/>
    <property type="evidence" value="ECO:0007669"/>
    <property type="project" value="InterPro"/>
</dbReference>
<evidence type="ECO:0000256" key="1">
    <source>
        <dbReference type="ARBA" id="ARBA00004123"/>
    </source>
</evidence>
<dbReference type="SUPFAM" id="SSF46785">
    <property type="entry name" value="Winged helix' DNA-binding domain"/>
    <property type="match status" value="1"/>
</dbReference>
<dbReference type="Proteomes" id="UP000008837">
    <property type="component" value="Unassembled WGS sequence"/>
</dbReference>
<dbReference type="OrthoDB" id="439993at2759"/>
<dbReference type="InterPro" id="IPR012677">
    <property type="entry name" value="Nucleotide-bd_a/b_plait_sf"/>
</dbReference>
<dbReference type="EMBL" id="AAYY01000008">
    <property type="protein sequence ID" value="EDP43277.1"/>
    <property type="molecule type" value="Genomic_DNA"/>
</dbReference>
<dbReference type="VEuPathDB" id="FungiDB:MGL_2287"/>
<evidence type="ECO:0000256" key="4">
    <source>
        <dbReference type="PROSITE-ProRule" id="PRU00332"/>
    </source>
</evidence>
<feature type="region of interest" description="Disordered" evidence="5">
    <location>
        <begin position="212"/>
        <end position="238"/>
    </location>
</feature>
<dbReference type="PANTHER" id="PTHR22792">
    <property type="entry name" value="LUPUS LA PROTEIN-RELATED"/>
    <property type="match status" value="1"/>
</dbReference>
<dbReference type="Pfam" id="PF00076">
    <property type="entry name" value="RRM_1"/>
    <property type="match status" value="1"/>
</dbReference>
<dbReference type="PANTHER" id="PTHR22792:SF140">
    <property type="entry name" value="ACHILLES, ISOFORM A"/>
    <property type="match status" value="1"/>
</dbReference>
<keyword evidence="2 4" id="KW-0694">RNA-binding</keyword>
<dbReference type="InParanoid" id="A8Q311"/>
<dbReference type="OMA" id="WRIYEAN"/>
<protein>
    <recommendedName>
        <fullName evidence="10">HTH La-type RNA-binding domain-containing protein</fullName>
    </recommendedName>
</protein>
<sequence length="259" mass="29258">MTQDEGAGASATRAPMSIDEAKSAVLKQVEFYFADANLPFDKFLFTLTRKDPEGWVPIDTIASFKRMKPMREVLSSQDIAEALRGSTSLLEVDSDGKRVRRKAEMKPVPDAHARSIYAKGFPDEFDGLQEELESFFAQFGKINGVRMRRENEKPRKFKNSVFVEFADAAEMRAFLEKAKATEPQEDGGHGIEYKGAKLVTMSKPAYVEMKMKEKGIDPNNNSSSKSSSSKGGRKFNAFREMERERRAYTWTGCFEELTL</sequence>
<dbReference type="PROSITE" id="PS50102">
    <property type="entry name" value="RRM"/>
    <property type="match status" value="1"/>
</dbReference>
<evidence type="ECO:0008006" key="10">
    <source>
        <dbReference type="Google" id="ProtNLM"/>
    </source>
</evidence>
<dbReference type="GO" id="GO:0005634">
    <property type="term" value="C:nucleus"/>
    <property type="evidence" value="ECO:0007669"/>
    <property type="project" value="UniProtKB-SubCell"/>
</dbReference>
<dbReference type="SMART" id="SM00360">
    <property type="entry name" value="RRM"/>
    <property type="match status" value="1"/>
</dbReference>
<proteinExistence type="predicted"/>
<dbReference type="GeneID" id="5854798"/>
<feature type="domain" description="HTH La-type RNA-binding" evidence="7">
    <location>
        <begin position="15"/>
        <end position="110"/>
    </location>
</feature>
<dbReference type="PROSITE" id="PS50961">
    <property type="entry name" value="HTH_LA"/>
    <property type="match status" value="1"/>
</dbReference>
<dbReference type="GO" id="GO:0003729">
    <property type="term" value="F:mRNA binding"/>
    <property type="evidence" value="ECO:0007669"/>
    <property type="project" value="TreeGrafter"/>
</dbReference>
<comment type="caution">
    <text evidence="8">The sequence shown here is derived from an EMBL/GenBank/DDBJ whole genome shotgun (WGS) entry which is preliminary data.</text>
</comment>
<evidence type="ECO:0000313" key="9">
    <source>
        <dbReference type="Proteomes" id="UP000008837"/>
    </source>
</evidence>
<evidence type="ECO:0000313" key="8">
    <source>
        <dbReference type="EMBL" id="EDP43277.1"/>
    </source>
</evidence>
<evidence type="ECO:0000256" key="5">
    <source>
        <dbReference type="SAM" id="MobiDB-lite"/>
    </source>
</evidence>
<dbReference type="InterPro" id="IPR036388">
    <property type="entry name" value="WH-like_DNA-bd_sf"/>
</dbReference>
<dbReference type="GO" id="GO:0006396">
    <property type="term" value="P:RNA processing"/>
    <property type="evidence" value="ECO:0007669"/>
    <property type="project" value="InterPro"/>
</dbReference>
<gene>
    <name evidence="8" type="ORF">MGL_2287</name>
</gene>
<name>A8Q311_MALGO</name>
<dbReference type="InterPro" id="IPR036390">
    <property type="entry name" value="WH_DNA-bd_sf"/>
</dbReference>
<dbReference type="AlphaFoldDB" id="A8Q311"/>
<dbReference type="RefSeq" id="XP_001730491.1">
    <property type="nucleotide sequence ID" value="XM_001730439.1"/>
</dbReference>
<feature type="domain" description="RRM" evidence="6">
    <location>
        <begin position="114"/>
        <end position="212"/>
    </location>
</feature>